<evidence type="ECO:0000256" key="1">
    <source>
        <dbReference type="SAM" id="Phobius"/>
    </source>
</evidence>
<keyword evidence="1" id="KW-1133">Transmembrane helix</keyword>
<evidence type="ECO:0000313" key="3">
    <source>
        <dbReference type="Proteomes" id="UP001579974"/>
    </source>
</evidence>
<evidence type="ECO:0000313" key="2">
    <source>
        <dbReference type="EMBL" id="MFB5189091.1"/>
    </source>
</evidence>
<name>A0ABV5AAH9_9BACL</name>
<organism evidence="2 3">
    <name type="scientific">Alicyclobacillus fastidiosus</name>
    <dbReference type="NCBI Taxonomy" id="392011"/>
    <lineage>
        <taxon>Bacteria</taxon>
        <taxon>Bacillati</taxon>
        <taxon>Bacillota</taxon>
        <taxon>Bacilli</taxon>
        <taxon>Bacillales</taxon>
        <taxon>Alicyclobacillaceae</taxon>
        <taxon>Alicyclobacillus</taxon>
    </lineage>
</organism>
<dbReference type="Proteomes" id="UP001579974">
    <property type="component" value="Unassembled WGS sequence"/>
</dbReference>
<protein>
    <submittedName>
        <fullName evidence="2">Uncharacterized protein</fullName>
    </submittedName>
</protein>
<keyword evidence="1" id="KW-0812">Transmembrane</keyword>
<sequence length="148" mass="17560">MVMIKQKRVGSQLQYGKLLKRFPSRIHLKHLLAQSERWPQKHMLVEERAKLAHSRISIHDFRRDMEMCIQEYFIAIQLVYFFLRAPIALWVWMHYIAGVECIRTDDCGQVIDSGEMIQGFSFRSMGHAMYYVCTHRSPLSDCLRIILN</sequence>
<reference evidence="2 3" key="1">
    <citation type="journal article" date="2024" name="Int. J. Mol. Sci.">
        <title>Exploration of Alicyclobacillus spp. Genome in Search of Antibiotic Resistance.</title>
        <authorList>
            <person name="Bucka-Kolendo J."/>
            <person name="Kiousi D.E."/>
            <person name="Dekowska A."/>
            <person name="Mikolajczuk-Szczyrba A."/>
            <person name="Karadedos D.M."/>
            <person name="Michael P."/>
            <person name="Galanis A."/>
            <person name="Sokolowska B."/>
        </authorList>
    </citation>
    <scope>NUCLEOTIDE SEQUENCE [LARGE SCALE GENOMIC DNA]</scope>
    <source>
        <strain evidence="2 3">KKP 3000</strain>
    </source>
</reference>
<proteinExistence type="predicted"/>
<keyword evidence="1" id="KW-0472">Membrane</keyword>
<comment type="caution">
    <text evidence="2">The sequence shown here is derived from an EMBL/GenBank/DDBJ whole genome shotgun (WGS) entry which is preliminary data.</text>
</comment>
<gene>
    <name evidence="2" type="ORF">KKP3000_002089</name>
</gene>
<feature type="transmembrane region" description="Helical" evidence="1">
    <location>
        <begin position="72"/>
        <end position="93"/>
    </location>
</feature>
<accession>A0ABV5AAH9</accession>
<keyword evidence="3" id="KW-1185">Reference proteome</keyword>
<dbReference type="EMBL" id="JBDXSU010000002">
    <property type="protein sequence ID" value="MFB5189091.1"/>
    <property type="molecule type" value="Genomic_DNA"/>
</dbReference>